<dbReference type="Gene3D" id="3.10.450.50">
    <property type="match status" value="1"/>
</dbReference>
<dbReference type="EMBL" id="CP123872">
    <property type="protein sequence ID" value="WND02752.1"/>
    <property type="molecule type" value="Genomic_DNA"/>
</dbReference>
<feature type="signal peptide" evidence="1">
    <location>
        <begin position="1"/>
        <end position="20"/>
    </location>
</feature>
<dbReference type="Proteomes" id="UP001268683">
    <property type="component" value="Chromosome"/>
</dbReference>
<reference evidence="2" key="1">
    <citation type="submission" date="2023-04" db="EMBL/GenBank/DDBJ databases">
        <title>Complete genome sequence of Temperatibacter marinus.</title>
        <authorList>
            <person name="Rong J.-C."/>
            <person name="Yi M.-L."/>
            <person name="Zhao Q."/>
        </authorList>
    </citation>
    <scope>NUCLEOTIDE SEQUENCE</scope>
    <source>
        <strain evidence="2">NBRC 110045</strain>
    </source>
</reference>
<evidence type="ECO:0000313" key="3">
    <source>
        <dbReference type="Proteomes" id="UP001268683"/>
    </source>
</evidence>
<name>A0AA52H9P8_9PROT</name>
<feature type="chain" id="PRO_5041296311" description="DUF4440 domain-containing protein" evidence="1">
    <location>
        <begin position="21"/>
        <end position="155"/>
    </location>
</feature>
<accession>A0AA52H9P8</accession>
<keyword evidence="3" id="KW-1185">Reference proteome</keyword>
<dbReference type="SUPFAM" id="SSF54427">
    <property type="entry name" value="NTF2-like"/>
    <property type="match status" value="1"/>
</dbReference>
<proteinExistence type="predicted"/>
<gene>
    <name evidence="2" type="ORF">QGN29_00010</name>
</gene>
<dbReference type="RefSeq" id="WP_310798590.1">
    <property type="nucleotide sequence ID" value="NZ_CP123872.1"/>
</dbReference>
<sequence length="155" mass="16944">MKYTIAFILATCIVALQVSAVEEQETSPQKVIEALFDAMRAGDKEALLSHWVEGASLRRVTSKGEVKGDALPRWSEWVGTLDQGAADEKIFDLKVTQFGNLATVWAPFTIHFNGKLVGCGVNTFILAKPKGKNWKIVSGMDTDHKGDCAEYGPSK</sequence>
<dbReference type="KEGG" id="tmk:QGN29_00010"/>
<protein>
    <recommendedName>
        <fullName evidence="4">DUF4440 domain-containing protein</fullName>
    </recommendedName>
</protein>
<dbReference type="AlphaFoldDB" id="A0AA52H9P8"/>
<dbReference type="InterPro" id="IPR032710">
    <property type="entry name" value="NTF2-like_dom_sf"/>
</dbReference>
<evidence type="ECO:0000313" key="2">
    <source>
        <dbReference type="EMBL" id="WND02752.1"/>
    </source>
</evidence>
<evidence type="ECO:0008006" key="4">
    <source>
        <dbReference type="Google" id="ProtNLM"/>
    </source>
</evidence>
<organism evidence="2 3">
    <name type="scientific">Temperatibacter marinus</name>
    <dbReference type="NCBI Taxonomy" id="1456591"/>
    <lineage>
        <taxon>Bacteria</taxon>
        <taxon>Pseudomonadati</taxon>
        <taxon>Pseudomonadota</taxon>
        <taxon>Alphaproteobacteria</taxon>
        <taxon>Kordiimonadales</taxon>
        <taxon>Temperatibacteraceae</taxon>
        <taxon>Temperatibacter</taxon>
    </lineage>
</organism>
<keyword evidence="1" id="KW-0732">Signal</keyword>
<evidence type="ECO:0000256" key="1">
    <source>
        <dbReference type="SAM" id="SignalP"/>
    </source>
</evidence>